<dbReference type="Proteomes" id="UP000004810">
    <property type="component" value="Unassembled WGS sequence"/>
</dbReference>
<evidence type="ECO:0000313" key="11">
    <source>
        <dbReference type="EMBL" id="EJW83000.1"/>
    </source>
</evidence>
<dbReference type="Gene3D" id="3.30.1370.10">
    <property type="entry name" value="K Homology domain, type 1"/>
    <property type="match status" value="1"/>
</dbReference>
<dbReference type="InterPro" id="IPR026699">
    <property type="entry name" value="Exosome_RNA_bind1/RRP40/RRP4"/>
</dbReference>
<dbReference type="EMBL" id="ADBV01002506">
    <property type="protein sequence ID" value="EJW83000.1"/>
    <property type="molecule type" value="Genomic_DNA"/>
</dbReference>
<dbReference type="SUPFAM" id="SSF54791">
    <property type="entry name" value="Eukaryotic type KH-domain (KH-domain type I)"/>
    <property type="match status" value="1"/>
</dbReference>
<keyword evidence="6" id="KW-0271">Exosome</keyword>
<dbReference type="InterPro" id="IPR004088">
    <property type="entry name" value="KH_dom_type_1"/>
</dbReference>
<feature type="domain" description="K Homology" evidence="10">
    <location>
        <begin position="112"/>
        <end position="156"/>
    </location>
</feature>
<evidence type="ECO:0000256" key="3">
    <source>
        <dbReference type="ARBA" id="ARBA00007841"/>
    </source>
</evidence>
<gene>
    <name evidence="11" type="ORF">WUBG_06093</name>
</gene>
<dbReference type="GO" id="GO:0034475">
    <property type="term" value="P:U4 snRNA 3'-end processing"/>
    <property type="evidence" value="ECO:0007669"/>
    <property type="project" value="TreeGrafter"/>
</dbReference>
<evidence type="ECO:0000256" key="9">
    <source>
        <dbReference type="ARBA" id="ARBA00030615"/>
    </source>
</evidence>
<dbReference type="GO" id="GO:0071051">
    <property type="term" value="P:poly(A)-dependent snoRNA 3'-end processing"/>
    <property type="evidence" value="ECO:0007669"/>
    <property type="project" value="TreeGrafter"/>
</dbReference>
<dbReference type="GO" id="GO:0003723">
    <property type="term" value="F:RNA binding"/>
    <property type="evidence" value="ECO:0007669"/>
    <property type="project" value="UniProtKB-KW"/>
</dbReference>
<protein>
    <recommendedName>
        <fullName evidence="9">Ribosomal RNA-processing protein 40</fullName>
    </recommendedName>
</protein>
<dbReference type="GO" id="GO:0000176">
    <property type="term" value="C:nuclear exosome (RNase complex)"/>
    <property type="evidence" value="ECO:0007669"/>
    <property type="project" value="TreeGrafter"/>
</dbReference>
<evidence type="ECO:0000256" key="8">
    <source>
        <dbReference type="ARBA" id="ARBA00023242"/>
    </source>
</evidence>
<dbReference type="GO" id="GO:0005730">
    <property type="term" value="C:nucleolus"/>
    <property type="evidence" value="ECO:0007669"/>
    <property type="project" value="UniProtKB-SubCell"/>
</dbReference>
<dbReference type="GO" id="GO:0071035">
    <property type="term" value="P:nuclear polyadenylation-dependent rRNA catabolic process"/>
    <property type="evidence" value="ECO:0007669"/>
    <property type="project" value="TreeGrafter"/>
</dbReference>
<dbReference type="SUPFAM" id="SSF50249">
    <property type="entry name" value="Nucleic acid-binding proteins"/>
    <property type="match status" value="1"/>
</dbReference>
<keyword evidence="4" id="KW-0963">Cytoplasm</keyword>
<dbReference type="AlphaFoldDB" id="J9B7H0"/>
<dbReference type="GO" id="GO:0071034">
    <property type="term" value="P:CUT catabolic process"/>
    <property type="evidence" value="ECO:0007669"/>
    <property type="project" value="TreeGrafter"/>
</dbReference>
<keyword evidence="11" id="KW-0378">Hydrolase</keyword>
<dbReference type="InterPro" id="IPR036612">
    <property type="entry name" value="KH_dom_type_1_sf"/>
</dbReference>
<evidence type="ECO:0000256" key="6">
    <source>
        <dbReference type="ARBA" id="ARBA00022835"/>
    </source>
</evidence>
<evidence type="ECO:0000256" key="2">
    <source>
        <dbReference type="ARBA" id="ARBA00004604"/>
    </source>
</evidence>
<reference evidence="12" key="1">
    <citation type="submission" date="2012-08" db="EMBL/GenBank/DDBJ databases">
        <title>The Genome Sequence of Wuchereria bancrofti.</title>
        <authorList>
            <person name="Nutman T.B."/>
            <person name="Fink D.L."/>
            <person name="Russ C."/>
            <person name="Young S."/>
            <person name="Zeng Q."/>
            <person name="Koehrsen M."/>
            <person name="Alvarado L."/>
            <person name="Berlin A."/>
            <person name="Chapman S.B."/>
            <person name="Chen Z."/>
            <person name="Freedman E."/>
            <person name="Gellesch M."/>
            <person name="Goldberg J."/>
            <person name="Griggs A."/>
            <person name="Gujja S."/>
            <person name="Heilman E.R."/>
            <person name="Heiman D."/>
            <person name="Hepburn T."/>
            <person name="Howarth C."/>
            <person name="Jen D."/>
            <person name="Larson L."/>
            <person name="Lewis B."/>
            <person name="Mehta T."/>
            <person name="Park D."/>
            <person name="Pearson M."/>
            <person name="Roberts A."/>
            <person name="Saif S."/>
            <person name="Shea T."/>
            <person name="Shenoy N."/>
            <person name="Sisk P."/>
            <person name="Stolte C."/>
            <person name="Sykes S."/>
            <person name="Walk T."/>
            <person name="White J."/>
            <person name="Yandava C."/>
            <person name="Haas B."/>
            <person name="Henn M.R."/>
            <person name="Nusbaum C."/>
            <person name="Birren B."/>
        </authorList>
    </citation>
    <scope>NUCLEOTIDE SEQUENCE [LARGE SCALE GENOMIC DNA]</scope>
    <source>
        <strain evidence="12">NA</strain>
    </source>
</reference>
<dbReference type="Gene3D" id="2.40.50.140">
    <property type="entry name" value="Nucleic acid-binding proteins"/>
    <property type="match status" value="1"/>
</dbReference>
<keyword evidence="7" id="KW-0694">RNA-binding</keyword>
<dbReference type="CDD" id="cd05790">
    <property type="entry name" value="S1_Rrp40"/>
    <property type="match status" value="1"/>
</dbReference>
<organism evidence="11 12">
    <name type="scientific">Wuchereria bancrofti</name>
    <dbReference type="NCBI Taxonomy" id="6293"/>
    <lineage>
        <taxon>Eukaryota</taxon>
        <taxon>Metazoa</taxon>
        <taxon>Ecdysozoa</taxon>
        <taxon>Nematoda</taxon>
        <taxon>Chromadorea</taxon>
        <taxon>Rhabditida</taxon>
        <taxon>Spirurina</taxon>
        <taxon>Spiruromorpha</taxon>
        <taxon>Filarioidea</taxon>
        <taxon>Onchocercidae</taxon>
        <taxon>Wuchereria</taxon>
    </lineage>
</organism>
<evidence type="ECO:0000256" key="1">
    <source>
        <dbReference type="ARBA" id="ARBA00004496"/>
    </source>
</evidence>
<evidence type="ECO:0000313" key="12">
    <source>
        <dbReference type="Proteomes" id="UP000004810"/>
    </source>
</evidence>
<comment type="subcellular location">
    <subcellularLocation>
        <location evidence="1">Cytoplasm</location>
    </subcellularLocation>
    <subcellularLocation>
        <location evidence="2">Nucleus</location>
        <location evidence="2">Nucleolus</location>
    </subcellularLocation>
</comment>
<dbReference type="InterPro" id="IPR012340">
    <property type="entry name" value="NA-bd_OB-fold"/>
</dbReference>
<dbReference type="FunFam" id="2.40.50.140:FF:000127">
    <property type="entry name" value="Exosome complex component RRP40"/>
    <property type="match status" value="1"/>
</dbReference>
<evidence type="ECO:0000256" key="5">
    <source>
        <dbReference type="ARBA" id="ARBA00022552"/>
    </source>
</evidence>
<comment type="similarity">
    <text evidence="3">Belongs to the RRP40 family.</text>
</comment>
<dbReference type="PANTHER" id="PTHR21321">
    <property type="entry name" value="PNAS-3 RELATED"/>
    <property type="match status" value="1"/>
</dbReference>
<sequence>MAVHSRRYIPQKGDRVIGIVTSTHGETFKIDIGSADIAFISFLSFEGLIAHLILHISTLLGSVATRRNRPNLKVGDLIYASVTTATKHLEPELTCVDGEGRARGMGLLPSGGFLFKTSLNLVRRILSPSSRLLSLIGKDIKFEITSGMNGRIWIKGINVVEVIAVCRIIKESEFIPESDIPAFVDKQISLLYGFPIAADDSDNDRL</sequence>
<keyword evidence="11" id="KW-0540">Nuclease</keyword>
<keyword evidence="11" id="KW-0269">Exonuclease</keyword>
<dbReference type="Pfam" id="PF21262">
    <property type="entry name" value="RRP40_S1"/>
    <property type="match status" value="1"/>
</dbReference>
<evidence type="ECO:0000256" key="7">
    <source>
        <dbReference type="ARBA" id="ARBA00022884"/>
    </source>
</evidence>
<dbReference type="GO" id="GO:0071038">
    <property type="term" value="P:TRAMP-dependent tRNA surveillance pathway"/>
    <property type="evidence" value="ECO:0007669"/>
    <property type="project" value="TreeGrafter"/>
</dbReference>
<evidence type="ECO:0000256" key="4">
    <source>
        <dbReference type="ARBA" id="ARBA00022490"/>
    </source>
</evidence>
<proteinExistence type="inferred from homology"/>
<dbReference type="GO" id="GO:0000467">
    <property type="term" value="P:exonucleolytic trimming to generate mature 3'-end of 5.8S rRNA from tricistronic rRNA transcript (SSU-rRNA, 5.8S rRNA, LSU-rRNA)"/>
    <property type="evidence" value="ECO:0007669"/>
    <property type="project" value="TreeGrafter"/>
</dbReference>
<evidence type="ECO:0000259" key="10">
    <source>
        <dbReference type="Pfam" id="PF15985"/>
    </source>
</evidence>
<dbReference type="Pfam" id="PF15985">
    <property type="entry name" value="KH_6"/>
    <property type="match status" value="1"/>
</dbReference>
<dbReference type="InterPro" id="IPR049469">
    <property type="entry name" value="RRP40_KH-I"/>
</dbReference>
<comment type="caution">
    <text evidence="11">The sequence shown here is derived from an EMBL/GenBank/DDBJ whole genome shotgun (WGS) entry which is preliminary data.</text>
</comment>
<accession>J9B7H0</accession>
<dbReference type="InterPro" id="IPR037319">
    <property type="entry name" value="Rrp40_S1"/>
</dbReference>
<keyword evidence="8" id="KW-0539">Nucleus</keyword>
<dbReference type="CDD" id="cd22526">
    <property type="entry name" value="KH-I_Rrp40"/>
    <property type="match status" value="1"/>
</dbReference>
<keyword evidence="5" id="KW-0698">rRNA processing</keyword>
<name>J9B7H0_WUCBA</name>
<dbReference type="GO" id="GO:0000177">
    <property type="term" value="C:cytoplasmic exosome (RNase complex)"/>
    <property type="evidence" value="ECO:0007669"/>
    <property type="project" value="TreeGrafter"/>
</dbReference>
<dbReference type="PANTHER" id="PTHR21321:SF1">
    <property type="entry name" value="EXOSOME COMPLEX COMPONENT RRP40"/>
    <property type="match status" value="1"/>
</dbReference>
<dbReference type="GO" id="GO:0004527">
    <property type="term" value="F:exonuclease activity"/>
    <property type="evidence" value="ECO:0007669"/>
    <property type="project" value="UniProtKB-KW"/>
</dbReference>